<feature type="signal peptide" evidence="2">
    <location>
        <begin position="1"/>
        <end position="28"/>
    </location>
</feature>
<comment type="caution">
    <text evidence="3">The sequence shown here is derived from an EMBL/GenBank/DDBJ whole genome shotgun (WGS) entry which is preliminary data.</text>
</comment>
<dbReference type="EMBL" id="JBBKTW010000008">
    <property type="protein sequence ID" value="MEN2990712.1"/>
    <property type="molecule type" value="Genomic_DNA"/>
</dbReference>
<dbReference type="NCBIfam" id="NF037995">
    <property type="entry name" value="TRAP_S1"/>
    <property type="match status" value="1"/>
</dbReference>
<accession>A0ABU9YPI5</accession>
<dbReference type="Proteomes" id="UP001413721">
    <property type="component" value="Unassembled WGS sequence"/>
</dbReference>
<keyword evidence="4" id="KW-1185">Reference proteome</keyword>
<evidence type="ECO:0000256" key="2">
    <source>
        <dbReference type="SAM" id="SignalP"/>
    </source>
</evidence>
<protein>
    <submittedName>
        <fullName evidence="3">C4-dicarboxylate TRAP transporter substrate-binding protein</fullName>
    </submittedName>
</protein>
<evidence type="ECO:0000256" key="1">
    <source>
        <dbReference type="ARBA" id="ARBA00022729"/>
    </source>
</evidence>
<dbReference type="Pfam" id="PF03480">
    <property type="entry name" value="DctP"/>
    <property type="match status" value="1"/>
</dbReference>
<organism evidence="3 4">
    <name type="scientific">Tistrella arctica</name>
    <dbReference type="NCBI Taxonomy" id="3133430"/>
    <lineage>
        <taxon>Bacteria</taxon>
        <taxon>Pseudomonadati</taxon>
        <taxon>Pseudomonadota</taxon>
        <taxon>Alphaproteobacteria</taxon>
        <taxon>Geminicoccales</taxon>
        <taxon>Geminicoccaceae</taxon>
        <taxon>Tistrella</taxon>
    </lineage>
</organism>
<dbReference type="PANTHER" id="PTHR33376">
    <property type="match status" value="1"/>
</dbReference>
<sequence length="355" mass="38403">MMGTYRRHRMTAAVIAGLTLASALPALAVPAAAAGQTLTYSDYGTERGVQGIALTKFAEQLQDMTDGDLKLRITFGGALIALRDVLRGVGDGVADMGTVVAVSTPVELFNFRVGDLPMGSSDPWVGMKVMQELAATNETIKREFAAQNVRLIANFTTTAVVLICTEPVKTLADLNGRKVRANPPHSLAFEAFGAIPVSVAFTDVYQSLDRGLIDCAQTYIPAIIPFRHFEVAKHVTILDFGQNLGFGAVMNERSFQRLPADRQATLLKAASDLSTASARINVETTASARTQLEAAYGVTFHTLSEEDHARLLDAGKITVDAFLDKGDPAVLEQFQTLQATYQAEFEREGYPWARK</sequence>
<evidence type="ECO:0000313" key="4">
    <source>
        <dbReference type="Proteomes" id="UP001413721"/>
    </source>
</evidence>
<gene>
    <name evidence="3" type="ORF">WG926_20530</name>
</gene>
<reference evidence="3 4" key="1">
    <citation type="submission" date="2024-03" db="EMBL/GenBank/DDBJ databases">
        <title>High-quality draft genome sequencing of Tistrella sp. BH-R2-4.</title>
        <authorList>
            <person name="Dong C."/>
        </authorList>
    </citation>
    <scope>NUCLEOTIDE SEQUENCE [LARGE SCALE GENOMIC DNA]</scope>
    <source>
        <strain evidence="3 4">BH-R2-4</strain>
    </source>
</reference>
<keyword evidence="1 2" id="KW-0732">Signal</keyword>
<dbReference type="CDD" id="cd13666">
    <property type="entry name" value="PBP2_TRAP_DctP_like_1"/>
    <property type="match status" value="1"/>
</dbReference>
<name>A0ABU9YPI5_9PROT</name>
<feature type="chain" id="PRO_5045845986" evidence="2">
    <location>
        <begin position="29"/>
        <end position="355"/>
    </location>
</feature>
<dbReference type="RefSeq" id="WP_345938166.1">
    <property type="nucleotide sequence ID" value="NZ_JBBKTW010000008.1"/>
</dbReference>
<dbReference type="Gene3D" id="3.40.190.170">
    <property type="entry name" value="Bacterial extracellular solute-binding protein, family 7"/>
    <property type="match status" value="1"/>
</dbReference>
<dbReference type="PANTHER" id="PTHR33376:SF15">
    <property type="entry name" value="BLL6794 PROTEIN"/>
    <property type="match status" value="1"/>
</dbReference>
<proteinExistence type="predicted"/>
<dbReference type="InterPro" id="IPR038404">
    <property type="entry name" value="TRAP_DctP_sf"/>
</dbReference>
<dbReference type="InterPro" id="IPR018389">
    <property type="entry name" value="DctP_fam"/>
</dbReference>
<evidence type="ECO:0000313" key="3">
    <source>
        <dbReference type="EMBL" id="MEN2990712.1"/>
    </source>
</evidence>